<evidence type="ECO:0000259" key="2">
    <source>
        <dbReference type="Pfam" id="PF09084"/>
    </source>
</evidence>
<evidence type="ECO:0000313" key="3">
    <source>
        <dbReference type="EMBL" id="NHO33572.1"/>
    </source>
</evidence>
<sequence>MRRPEGQLRSAVRKGSMSVKPDRTAENGRRRFLALAGLGTGVTLATAAAWQWHRPQRPRSEPDGRYRSLTLAWPAPDTDLVMIVARERGFFANYSLDVTTKPVTTGNQAILALGQDSVVGAAAPALSWLPALYGGKPARLVAGLSAGTYRLLVRSRSGVAKLENLVGKTIAVADEDAADRRFFSVLLRRKGISPASVQWKAVQAGQIAEKIASGELDGVVAHDFFAWRLLSESNGGLNELAGSTTGHYAERINRVLGLDDSFLTDDPEGAIALALAFRDAGRWIEKHREEAATLLASHLPQMGEDIVAAMLAHEPKPLHLIGHWLRDQIAQYADELKLIELLPDSLNSGEFAHSVCRNVLHL</sequence>
<feature type="region of interest" description="Disordered" evidence="1">
    <location>
        <begin position="1"/>
        <end position="24"/>
    </location>
</feature>
<comment type="caution">
    <text evidence="3">The sequence shown here is derived from an EMBL/GenBank/DDBJ whole genome shotgun (WGS) entry which is preliminary data.</text>
</comment>
<reference evidence="3 4" key="1">
    <citation type="journal article" date="2020" name="Int. J. Syst. Evol. Microbiol.">
        <title>Novel acetic acid bacteria from cider fermentations: Acetobacter conturbans sp. nov. and Acetobacter fallax sp. nov.</title>
        <authorList>
            <person name="Sombolestani A.S."/>
            <person name="Cleenwerck I."/>
            <person name="Cnockaert M."/>
            <person name="Borremans W."/>
            <person name="Wieme A.D."/>
            <person name="De Vuyst L."/>
            <person name="Vandamme P."/>
        </authorList>
    </citation>
    <scope>NUCLEOTIDE SEQUENCE [LARGE SCALE GENOMIC DNA]</scope>
    <source>
        <strain evidence="3 4">LMG 1637</strain>
    </source>
</reference>
<dbReference type="Gene3D" id="3.40.190.10">
    <property type="entry name" value="Periplasmic binding protein-like II"/>
    <property type="match status" value="2"/>
</dbReference>
<dbReference type="EMBL" id="WOSW01000032">
    <property type="protein sequence ID" value="NHO33572.1"/>
    <property type="molecule type" value="Genomic_DNA"/>
</dbReference>
<feature type="domain" description="SsuA/THI5-like" evidence="2">
    <location>
        <begin position="82"/>
        <end position="221"/>
    </location>
</feature>
<protein>
    <submittedName>
        <fullName evidence="3">ABC transporter substrate-binding protein</fullName>
    </submittedName>
</protein>
<evidence type="ECO:0000313" key="4">
    <source>
        <dbReference type="Proteomes" id="UP000615326"/>
    </source>
</evidence>
<proteinExistence type="predicted"/>
<keyword evidence="4" id="KW-1185">Reference proteome</keyword>
<evidence type="ECO:0000256" key="1">
    <source>
        <dbReference type="SAM" id="MobiDB-lite"/>
    </source>
</evidence>
<dbReference type="Proteomes" id="UP000615326">
    <property type="component" value="Unassembled WGS sequence"/>
</dbReference>
<dbReference type="PANTHER" id="PTHR30024">
    <property type="entry name" value="ALIPHATIC SULFONATES-BINDING PROTEIN-RELATED"/>
    <property type="match status" value="1"/>
</dbReference>
<name>A0ABX0KI36_9PROT</name>
<organism evidence="3 4">
    <name type="scientific">Acetobacter fallax</name>
    <dbReference type="NCBI Taxonomy" id="1737473"/>
    <lineage>
        <taxon>Bacteria</taxon>
        <taxon>Pseudomonadati</taxon>
        <taxon>Pseudomonadota</taxon>
        <taxon>Alphaproteobacteria</taxon>
        <taxon>Acetobacterales</taxon>
        <taxon>Acetobacteraceae</taxon>
        <taxon>Acetobacter</taxon>
    </lineage>
</organism>
<dbReference type="InterPro" id="IPR015168">
    <property type="entry name" value="SsuA/THI5"/>
</dbReference>
<gene>
    <name evidence="3" type="ORF">GOB84_13595</name>
</gene>
<accession>A0ABX0KI36</accession>
<dbReference type="Pfam" id="PF09084">
    <property type="entry name" value="NMT1"/>
    <property type="match status" value="1"/>
</dbReference>
<dbReference type="SUPFAM" id="SSF53850">
    <property type="entry name" value="Periplasmic binding protein-like II"/>
    <property type="match status" value="1"/>
</dbReference>